<dbReference type="InterPro" id="IPR036866">
    <property type="entry name" value="RibonucZ/Hydroxyglut_hydro"/>
</dbReference>
<keyword evidence="6 9" id="KW-0378">Hydrolase</keyword>
<dbReference type="RefSeq" id="WP_168333856.1">
    <property type="nucleotide sequence ID" value="NZ_JACIDG010000014.1"/>
</dbReference>
<evidence type="ECO:0000259" key="8">
    <source>
        <dbReference type="SMART" id="SM00849"/>
    </source>
</evidence>
<name>A0A7W6FLR5_9HYPH</name>
<dbReference type="GeneID" id="75216034"/>
<gene>
    <name evidence="9" type="ORF">GGQ65_005055</name>
</gene>
<protein>
    <recommendedName>
        <fullName evidence="4">quorum-quenching N-acyl-homoserine lactonase</fullName>
        <ecNumber evidence="4">3.1.1.81</ecNumber>
    </recommendedName>
</protein>
<dbReference type="Gene3D" id="3.60.15.10">
    <property type="entry name" value="Ribonuclease Z/Hydroxyacylglutathione hydrolase-like"/>
    <property type="match status" value="1"/>
</dbReference>
<evidence type="ECO:0000313" key="9">
    <source>
        <dbReference type="EMBL" id="MBB3917736.1"/>
    </source>
</evidence>
<evidence type="ECO:0000256" key="4">
    <source>
        <dbReference type="ARBA" id="ARBA00013131"/>
    </source>
</evidence>
<dbReference type="SUPFAM" id="SSF56281">
    <property type="entry name" value="Metallo-hydrolase/oxidoreductase"/>
    <property type="match status" value="1"/>
</dbReference>
<dbReference type="Proteomes" id="UP000545490">
    <property type="component" value="Unassembled WGS sequence"/>
</dbReference>
<comment type="similarity">
    <text evidence="3">Belongs to the metallo-beta-lactamase superfamily.</text>
</comment>
<evidence type="ECO:0000256" key="6">
    <source>
        <dbReference type="ARBA" id="ARBA00022801"/>
    </source>
</evidence>
<dbReference type="EMBL" id="JACIDG010000014">
    <property type="protein sequence ID" value="MBB3917736.1"/>
    <property type="molecule type" value="Genomic_DNA"/>
</dbReference>
<proteinExistence type="inferred from homology"/>
<evidence type="ECO:0000256" key="1">
    <source>
        <dbReference type="ARBA" id="ARBA00000450"/>
    </source>
</evidence>
<dbReference type="PANTHER" id="PTHR42978">
    <property type="entry name" value="QUORUM-QUENCHING LACTONASE YTNP-RELATED-RELATED"/>
    <property type="match status" value="1"/>
</dbReference>
<dbReference type="SMART" id="SM00849">
    <property type="entry name" value="Lactamase_B"/>
    <property type="match status" value="1"/>
</dbReference>
<accession>A0A7W6FLR5</accession>
<evidence type="ECO:0000256" key="5">
    <source>
        <dbReference type="ARBA" id="ARBA00022723"/>
    </source>
</evidence>
<keyword evidence="5" id="KW-0479">Metal-binding</keyword>
<comment type="catalytic activity">
    <reaction evidence="1">
        <text>an N-acyl-L-homoserine lactone + H2O = an N-acyl-L-homoserine + H(+)</text>
        <dbReference type="Rhea" id="RHEA:22576"/>
        <dbReference type="ChEBI" id="CHEBI:15377"/>
        <dbReference type="ChEBI" id="CHEBI:15378"/>
        <dbReference type="ChEBI" id="CHEBI:55474"/>
        <dbReference type="ChEBI" id="CHEBI:58921"/>
        <dbReference type="EC" id="3.1.1.81"/>
    </reaction>
</comment>
<evidence type="ECO:0000256" key="2">
    <source>
        <dbReference type="ARBA" id="ARBA00001947"/>
    </source>
</evidence>
<keyword evidence="7" id="KW-0862">Zinc</keyword>
<dbReference type="GO" id="GO:0046872">
    <property type="term" value="F:metal ion binding"/>
    <property type="evidence" value="ECO:0007669"/>
    <property type="project" value="UniProtKB-KW"/>
</dbReference>
<comment type="caution">
    <text evidence="9">The sequence shown here is derived from an EMBL/GenBank/DDBJ whole genome shotgun (WGS) entry which is preliminary data.</text>
</comment>
<evidence type="ECO:0000313" key="10">
    <source>
        <dbReference type="Proteomes" id="UP000545490"/>
    </source>
</evidence>
<dbReference type="InterPro" id="IPR051013">
    <property type="entry name" value="MBL_superfamily_lactonases"/>
</dbReference>
<dbReference type="CDD" id="cd07730">
    <property type="entry name" value="metallo-hydrolase-like_MBL-fold"/>
    <property type="match status" value="1"/>
</dbReference>
<dbReference type="Pfam" id="PF00753">
    <property type="entry name" value="Lactamase_B"/>
    <property type="match status" value="1"/>
</dbReference>
<reference evidence="9 10" key="1">
    <citation type="submission" date="2020-08" db="EMBL/GenBank/DDBJ databases">
        <title>Genomic Encyclopedia of Type Strains, Phase IV (KMG-IV): sequencing the most valuable type-strain genomes for metagenomic binning, comparative biology and taxonomic classification.</title>
        <authorList>
            <person name="Goeker M."/>
        </authorList>
    </citation>
    <scope>NUCLEOTIDE SEQUENCE [LARGE SCALE GENOMIC DNA]</scope>
    <source>
        <strain evidence="9 10">DSM 19331</strain>
    </source>
</reference>
<dbReference type="InterPro" id="IPR001279">
    <property type="entry name" value="Metallo-B-lactamas"/>
</dbReference>
<organism evidence="9 10">
    <name type="scientific">Rhizobium fabae</name>
    <dbReference type="NCBI Taxonomy" id="573179"/>
    <lineage>
        <taxon>Bacteria</taxon>
        <taxon>Pseudomonadati</taxon>
        <taxon>Pseudomonadota</taxon>
        <taxon>Alphaproteobacteria</taxon>
        <taxon>Hyphomicrobiales</taxon>
        <taxon>Rhizobiaceae</taxon>
        <taxon>Rhizobium/Agrobacterium group</taxon>
        <taxon>Rhizobium</taxon>
    </lineage>
</organism>
<evidence type="ECO:0000256" key="3">
    <source>
        <dbReference type="ARBA" id="ARBA00007749"/>
    </source>
</evidence>
<dbReference type="GO" id="GO:0102007">
    <property type="term" value="F:acyl-L-homoserine-lactone lactonohydrolase activity"/>
    <property type="evidence" value="ECO:0007669"/>
    <property type="project" value="UniProtKB-EC"/>
</dbReference>
<comment type="cofactor">
    <cofactor evidence="2">
        <name>Zn(2+)</name>
        <dbReference type="ChEBI" id="CHEBI:29105"/>
    </cofactor>
</comment>
<dbReference type="AlphaFoldDB" id="A0A7W6FLR5"/>
<dbReference type="EC" id="3.1.1.81" evidence="4"/>
<evidence type="ECO:0000256" key="7">
    <source>
        <dbReference type="ARBA" id="ARBA00022833"/>
    </source>
</evidence>
<feature type="domain" description="Metallo-beta-lactamase" evidence="8">
    <location>
        <begin position="30"/>
        <end position="259"/>
    </location>
</feature>
<dbReference type="PANTHER" id="PTHR42978:SF2">
    <property type="entry name" value="102 KBASES UNSTABLE REGION: FROM 1 TO 119443"/>
    <property type="match status" value="1"/>
</dbReference>
<sequence length="273" mass="29510">MKPVFANSAFVTAPERLFLRGGTWRRVPLKVRYGLFQHPAAGLVLIDTGYGPRVTRGRRSLALRLYNAILGPDLAADGQPETVLQRLGYTPDDVSIVIITHFHADHVANLDLFPNARIIAKTEVLGIILKQPARRNLRHGIFSELLPSGLVSRTVDVDGLAMIEAPLGLGKGRDLFGEGSVLAVDLPGHAEGHFGLCFAGLPTPLLYAVDVQWCLEALKDDRHPGFPASLIADDTPAVAESTRRVFAFRRAGGEVLLCHDPATNAHDLAEAAP</sequence>